<dbReference type="InterPro" id="IPR043519">
    <property type="entry name" value="NT_sf"/>
</dbReference>
<dbReference type="AlphaFoldDB" id="X0RTW3"/>
<gene>
    <name evidence="2" type="ORF">S01H1_10519</name>
</gene>
<dbReference type="InterPro" id="IPR002934">
    <property type="entry name" value="Polymerase_NTP_transf_dom"/>
</dbReference>
<comment type="caution">
    <text evidence="2">The sequence shown here is derived from an EMBL/GenBank/DDBJ whole genome shotgun (WGS) entry which is preliminary data.</text>
</comment>
<name>X0RTW3_9ZZZZ</name>
<dbReference type="Gene3D" id="3.30.460.10">
    <property type="entry name" value="Beta Polymerase, domain 2"/>
    <property type="match status" value="1"/>
</dbReference>
<dbReference type="EMBL" id="BARS01005366">
    <property type="protein sequence ID" value="GAF72289.1"/>
    <property type="molecule type" value="Genomic_DNA"/>
</dbReference>
<evidence type="ECO:0000313" key="2">
    <source>
        <dbReference type="EMBL" id="GAF72289.1"/>
    </source>
</evidence>
<evidence type="ECO:0000259" key="1">
    <source>
        <dbReference type="Pfam" id="PF01909"/>
    </source>
</evidence>
<dbReference type="GO" id="GO:0016779">
    <property type="term" value="F:nucleotidyltransferase activity"/>
    <property type="evidence" value="ECO:0007669"/>
    <property type="project" value="InterPro"/>
</dbReference>
<feature type="domain" description="Polymerase nucleotidyl transferase" evidence="1">
    <location>
        <begin position="69"/>
        <end position="122"/>
    </location>
</feature>
<sequence>PYGMLYREVKNLVSLGIITEEKKGKITLLSANMDLPYFAELRGLMIKTAGLGDAMRDALSGFAGIRYALIYGSFASGEETERSDVDLLTVGDIDEEDLLKALSGVEKDVGREVNYILWSVEEFMKRAREGHHLLADVSRKPVLMLDGDEDEFRRTIEKEDYTEN</sequence>
<reference evidence="2" key="1">
    <citation type="journal article" date="2014" name="Front. Microbiol.">
        <title>High frequency of phylogenetically diverse reductive dehalogenase-homologous genes in deep subseafloor sedimentary metagenomes.</title>
        <authorList>
            <person name="Kawai M."/>
            <person name="Futagami T."/>
            <person name="Toyoda A."/>
            <person name="Takaki Y."/>
            <person name="Nishi S."/>
            <person name="Hori S."/>
            <person name="Arai W."/>
            <person name="Tsubouchi T."/>
            <person name="Morono Y."/>
            <person name="Uchiyama I."/>
            <person name="Ito T."/>
            <person name="Fujiyama A."/>
            <person name="Inagaki F."/>
            <person name="Takami H."/>
        </authorList>
    </citation>
    <scope>NUCLEOTIDE SEQUENCE</scope>
    <source>
        <strain evidence="2">Expedition CK06-06</strain>
    </source>
</reference>
<proteinExistence type="predicted"/>
<protein>
    <recommendedName>
        <fullName evidence="1">Polymerase nucleotidyl transferase domain-containing protein</fullName>
    </recommendedName>
</protein>
<feature type="non-terminal residue" evidence="2">
    <location>
        <position position="1"/>
    </location>
</feature>
<dbReference type="SUPFAM" id="SSF81301">
    <property type="entry name" value="Nucleotidyltransferase"/>
    <property type="match status" value="1"/>
</dbReference>
<organism evidence="2">
    <name type="scientific">marine sediment metagenome</name>
    <dbReference type="NCBI Taxonomy" id="412755"/>
    <lineage>
        <taxon>unclassified sequences</taxon>
        <taxon>metagenomes</taxon>
        <taxon>ecological metagenomes</taxon>
    </lineage>
</organism>
<dbReference type="CDD" id="cd05403">
    <property type="entry name" value="NT_KNTase_like"/>
    <property type="match status" value="1"/>
</dbReference>
<dbReference type="Pfam" id="PF01909">
    <property type="entry name" value="NTP_transf_2"/>
    <property type="match status" value="1"/>
</dbReference>
<accession>X0RTW3</accession>